<feature type="transmembrane region" description="Helical" evidence="8">
    <location>
        <begin position="54"/>
        <end position="75"/>
    </location>
</feature>
<keyword evidence="7" id="KW-0270">Exopolysaccharide synthesis</keyword>
<feature type="transmembrane region" description="Helical" evidence="8">
    <location>
        <begin position="323"/>
        <end position="344"/>
    </location>
</feature>
<dbReference type="PANTHER" id="PTHR30576:SF0">
    <property type="entry name" value="UNDECAPRENYL-PHOSPHATE N-ACETYLGALACTOSAMINYL 1-PHOSPHATE TRANSFERASE-RELATED"/>
    <property type="match status" value="1"/>
</dbReference>
<dbReference type="GO" id="GO:0089702">
    <property type="term" value="F:undecaprenyl-phosphate glucose phosphotransferase activity"/>
    <property type="evidence" value="ECO:0007669"/>
    <property type="project" value="UniProtKB-EC"/>
</dbReference>
<comment type="subcellular location">
    <subcellularLocation>
        <location evidence="1">Membrane</location>
        <topology evidence="1">Multi-pass membrane protein</topology>
    </subcellularLocation>
</comment>
<comment type="caution">
    <text evidence="10">The sequence shown here is derived from an EMBL/GenBank/DDBJ whole genome shotgun (WGS) entry which is preliminary data.</text>
</comment>
<evidence type="ECO:0000259" key="9">
    <source>
        <dbReference type="Pfam" id="PF02397"/>
    </source>
</evidence>
<evidence type="ECO:0000256" key="4">
    <source>
        <dbReference type="ARBA" id="ARBA00022692"/>
    </source>
</evidence>
<evidence type="ECO:0000256" key="6">
    <source>
        <dbReference type="ARBA" id="ARBA00023136"/>
    </source>
</evidence>
<accession>A0ABW5CGY6</accession>
<evidence type="ECO:0000256" key="5">
    <source>
        <dbReference type="ARBA" id="ARBA00022989"/>
    </source>
</evidence>
<keyword evidence="11" id="KW-1185">Reference proteome</keyword>
<dbReference type="EMBL" id="JBHUIJ010000002">
    <property type="protein sequence ID" value="MFD2236006.1"/>
    <property type="molecule type" value="Genomic_DNA"/>
</dbReference>
<dbReference type="Gene3D" id="3.40.50.720">
    <property type="entry name" value="NAD(P)-binding Rossmann-like Domain"/>
    <property type="match status" value="1"/>
</dbReference>
<organism evidence="10 11">
    <name type="scientific">Aureimonas populi</name>
    <dbReference type="NCBI Taxonomy" id="1701758"/>
    <lineage>
        <taxon>Bacteria</taxon>
        <taxon>Pseudomonadati</taxon>
        <taxon>Pseudomonadota</taxon>
        <taxon>Alphaproteobacteria</taxon>
        <taxon>Hyphomicrobiales</taxon>
        <taxon>Aurantimonadaceae</taxon>
        <taxon>Aureimonas</taxon>
    </lineage>
</organism>
<dbReference type="RefSeq" id="WP_209736056.1">
    <property type="nucleotide sequence ID" value="NZ_CP072611.1"/>
</dbReference>
<proteinExistence type="inferred from homology"/>
<keyword evidence="5 8" id="KW-1133">Transmembrane helix</keyword>
<dbReference type="InterPro" id="IPR017475">
    <property type="entry name" value="EPS_sugar_tfrase"/>
</dbReference>
<evidence type="ECO:0000256" key="1">
    <source>
        <dbReference type="ARBA" id="ARBA00004141"/>
    </source>
</evidence>
<dbReference type="PANTHER" id="PTHR30576">
    <property type="entry name" value="COLANIC BIOSYNTHESIS UDP-GLUCOSE LIPID CARRIER TRANSFERASE"/>
    <property type="match status" value="1"/>
</dbReference>
<evidence type="ECO:0000313" key="10">
    <source>
        <dbReference type="EMBL" id="MFD2236006.1"/>
    </source>
</evidence>
<keyword evidence="3 10" id="KW-0808">Transferase</keyword>
<dbReference type="Pfam" id="PF02397">
    <property type="entry name" value="Bac_transf"/>
    <property type="match status" value="1"/>
</dbReference>
<name>A0ABW5CGY6_9HYPH</name>
<evidence type="ECO:0000256" key="3">
    <source>
        <dbReference type="ARBA" id="ARBA00022679"/>
    </source>
</evidence>
<evidence type="ECO:0000256" key="8">
    <source>
        <dbReference type="SAM" id="Phobius"/>
    </source>
</evidence>
<dbReference type="NCBIfam" id="TIGR03025">
    <property type="entry name" value="EPS_sugtrans"/>
    <property type="match status" value="1"/>
</dbReference>
<evidence type="ECO:0000256" key="7">
    <source>
        <dbReference type="ARBA" id="ARBA00023169"/>
    </source>
</evidence>
<feature type="transmembrane region" description="Helical" evidence="8">
    <location>
        <begin position="119"/>
        <end position="139"/>
    </location>
</feature>
<evidence type="ECO:0000313" key="11">
    <source>
        <dbReference type="Proteomes" id="UP001597371"/>
    </source>
</evidence>
<comment type="similarity">
    <text evidence="2">Belongs to the bacterial sugar transferase family.</text>
</comment>
<dbReference type="InterPro" id="IPR036291">
    <property type="entry name" value="NAD(P)-bd_dom_sf"/>
</dbReference>
<protein>
    <submittedName>
        <fullName evidence="10">Undecaprenyl-phosphate glucose phosphotransferase</fullName>
        <ecNumber evidence="10">2.7.8.31</ecNumber>
    </submittedName>
</protein>
<dbReference type="NCBIfam" id="TIGR03023">
    <property type="entry name" value="WcaJ_sugtrans"/>
    <property type="match status" value="1"/>
</dbReference>
<feature type="domain" description="Bacterial sugar transferase" evidence="9">
    <location>
        <begin position="318"/>
        <end position="507"/>
    </location>
</feature>
<dbReference type="EC" id="2.7.8.31" evidence="10"/>
<dbReference type="InterPro" id="IPR017473">
    <property type="entry name" value="Undecaprenyl-P_gluc_Ptfrase"/>
</dbReference>
<gene>
    <name evidence="10" type="ORF">ACFSKQ_00825</name>
</gene>
<feature type="transmembrane region" description="Helical" evidence="8">
    <location>
        <begin position="87"/>
        <end position="107"/>
    </location>
</feature>
<dbReference type="InterPro" id="IPR003362">
    <property type="entry name" value="Bact_transf"/>
</dbReference>
<evidence type="ECO:0000256" key="2">
    <source>
        <dbReference type="ARBA" id="ARBA00006464"/>
    </source>
</evidence>
<sequence length="513" mass="57621">MRRTTASGEKKDGNLAPVLTVVPGGTPDPELNPAALRAAGQFSRRVLSPRMLTGLLRLFEFCTLFAMGMLAYALYVGHSWLFLPQYLFSSFVAALASVLVIWACGGYRLSELRGRLRQTAALACGIAGGAAIVALAVFFVRMQDDYSRVWLLLWSALGFCTLFLARVALSARLRHWARNGVMERRAVLVGGGGAAETLIRNLERQRDSDIRICGIFDDRDDRRSPPLVAGYPKLGSVRELVQFARIARIDMLIVTLPMTAEKRIQTLLKDLWVLPLDIRLSAQSSDLRFRPRTYSYVGQVPFIDVLDRPLADWDWIAKRAFDLAFASLALVVLSPLMLVTALLVKLDSPGPVFFRQKRHGFNNQVIDIIKFRSLRHEMADPTASRIVTRSDPRVTRVGRFIRKTSIDELPQLFNVITGELSLVGPRPHAVYAKSSMNQAFVEIVEGYFGRHKVKPGITGWAQVKGWRGEIDDPAKLTKRFEHDLHYIENWSVLFDLYILAITPFTLLRSSSAY</sequence>
<dbReference type="Proteomes" id="UP001597371">
    <property type="component" value="Unassembled WGS sequence"/>
</dbReference>
<keyword evidence="6 8" id="KW-0472">Membrane</keyword>
<dbReference type="Pfam" id="PF13727">
    <property type="entry name" value="CoA_binding_3"/>
    <property type="match status" value="1"/>
</dbReference>
<keyword evidence="4 8" id="KW-0812">Transmembrane</keyword>
<reference evidence="11" key="1">
    <citation type="journal article" date="2019" name="Int. J. Syst. Evol. Microbiol.">
        <title>The Global Catalogue of Microorganisms (GCM) 10K type strain sequencing project: providing services to taxonomists for standard genome sequencing and annotation.</title>
        <authorList>
            <consortium name="The Broad Institute Genomics Platform"/>
            <consortium name="The Broad Institute Genome Sequencing Center for Infectious Disease"/>
            <person name="Wu L."/>
            <person name="Ma J."/>
        </authorList>
    </citation>
    <scope>NUCLEOTIDE SEQUENCE [LARGE SCALE GENOMIC DNA]</scope>
    <source>
        <strain evidence="11">ZS-35-S2</strain>
    </source>
</reference>
<dbReference type="SUPFAM" id="SSF51735">
    <property type="entry name" value="NAD(P)-binding Rossmann-fold domains"/>
    <property type="match status" value="1"/>
</dbReference>
<feature type="transmembrane region" description="Helical" evidence="8">
    <location>
        <begin position="151"/>
        <end position="169"/>
    </location>
</feature>